<dbReference type="PANTHER" id="PTHR37422">
    <property type="entry name" value="TEICHURONIC ACID BIOSYNTHESIS PROTEIN TUAE"/>
    <property type="match status" value="1"/>
</dbReference>
<evidence type="ECO:0000313" key="8">
    <source>
        <dbReference type="Proteomes" id="UP001597371"/>
    </source>
</evidence>
<evidence type="ECO:0000256" key="5">
    <source>
        <dbReference type="SAM" id="Phobius"/>
    </source>
</evidence>
<keyword evidence="3 5" id="KW-1133">Transmembrane helix</keyword>
<evidence type="ECO:0000313" key="7">
    <source>
        <dbReference type="EMBL" id="MFD2238583.1"/>
    </source>
</evidence>
<dbReference type="GO" id="GO:0016874">
    <property type="term" value="F:ligase activity"/>
    <property type="evidence" value="ECO:0007669"/>
    <property type="project" value="UniProtKB-KW"/>
</dbReference>
<name>A0ABW5CR81_9HYPH</name>
<reference evidence="8" key="1">
    <citation type="journal article" date="2019" name="Int. J. Syst. Evol. Microbiol.">
        <title>The Global Catalogue of Microorganisms (GCM) 10K type strain sequencing project: providing services to taxonomists for standard genome sequencing and annotation.</title>
        <authorList>
            <consortium name="The Broad Institute Genomics Platform"/>
            <consortium name="The Broad Institute Genome Sequencing Center for Infectious Disease"/>
            <person name="Wu L."/>
            <person name="Ma J."/>
        </authorList>
    </citation>
    <scope>NUCLEOTIDE SEQUENCE [LARGE SCALE GENOMIC DNA]</scope>
    <source>
        <strain evidence="8">ZS-35-S2</strain>
    </source>
</reference>
<evidence type="ECO:0000256" key="4">
    <source>
        <dbReference type="ARBA" id="ARBA00023136"/>
    </source>
</evidence>
<feature type="domain" description="O-antigen ligase-related" evidence="6">
    <location>
        <begin position="186"/>
        <end position="337"/>
    </location>
</feature>
<feature type="transmembrane region" description="Helical" evidence="5">
    <location>
        <begin position="224"/>
        <end position="245"/>
    </location>
</feature>
<dbReference type="RefSeq" id="WP_209736595.1">
    <property type="nucleotide sequence ID" value="NZ_CP072611.1"/>
</dbReference>
<dbReference type="Pfam" id="PF04932">
    <property type="entry name" value="Wzy_C"/>
    <property type="match status" value="1"/>
</dbReference>
<protein>
    <submittedName>
        <fullName evidence="7">O-antigen ligase family protein</fullName>
    </submittedName>
</protein>
<keyword evidence="8" id="KW-1185">Reference proteome</keyword>
<feature type="transmembrane region" description="Helical" evidence="5">
    <location>
        <begin position="361"/>
        <end position="378"/>
    </location>
</feature>
<feature type="transmembrane region" description="Helical" evidence="5">
    <location>
        <begin position="93"/>
        <end position="112"/>
    </location>
</feature>
<gene>
    <name evidence="7" type="ORF">ACFSKQ_14095</name>
</gene>
<comment type="subcellular location">
    <subcellularLocation>
        <location evidence="1">Membrane</location>
        <topology evidence="1">Multi-pass membrane protein</topology>
    </subcellularLocation>
</comment>
<dbReference type="InterPro" id="IPR007016">
    <property type="entry name" value="O-antigen_ligase-rel_domated"/>
</dbReference>
<sequence length="414" mass="44723">MGAPVTIRRALLLRRHIDPWLLAAGFGFLALLQGPGKVIFLVFAACGFYLALARHRTCRHLPPVYTAVLISYCLWGVILSLGRGEPMDGNRLLGYAAIQLAAVFLPVGLCLVRRPVDAMVLGCRVAVVVLLGATTVEWFMTGERVGLGRNEAILGFVIAAAALIARMQADFPPRFVPNGRWWSYVALLPVLLTQTRAAWIVFVPLIVFDLWAVVRERSGGRPPMAAMAVAAIAMAVAAVPIWKIVTARVVDGMAEIANLRETGVASGSMDVRLVMWNHAAELISEHPLLGVGPTQRMARVAEAAGAENAALIGSYTHLHNLFIDEALSSGLVGLALMLAVFATFLVAVFRARSPTLTKESSLLFVVLIVSFGAFHGVLINEWTIILIFGFMAVVMTGMRRRRLAETGRRLGPAG</sequence>
<proteinExistence type="predicted"/>
<keyword evidence="2 5" id="KW-0812">Transmembrane</keyword>
<evidence type="ECO:0000256" key="1">
    <source>
        <dbReference type="ARBA" id="ARBA00004141"/>
    </source>
</evidence>
<feature type="transmembrane region" description="Helical" evidence="5">
    <location>
        <begin position="181"/>
        <end position="212"/>
    </location>
</feature>
<organism evidence="7 8">
    <name type="scientific">Aureimonas populi</name>
    <dbReference type="NCBI Taxonomy" id="1701758"/>
    <lineage>
        <taxon>Bacteria</taxon>
        <taxon>Pseudomonadati</taxon>
        <taxon>Pseudomonadota</taxon>
        <taxon>Alphaproteobacteria</taxon>
        <taxon>Hyphomicrobiales</taxon>
        <taxon>Aurantimonadaceae</taxon>
        <taxon>Aureimonas</taxon>
    </lineage>
</organism>
<comment type="caution">
    <text evidence="7">The sequence shown here is derived from an EMBL/GenBank/DDBJ whole genome shotgun (WGS) entry which is preliminary data.</text>
</comment>
<keyword evidence="4 5" id="KW-0472">Membrane</keyword>
<feature type="transmembrane region" description="Helical" evidence="5">
    <location>
        <begin position="64"/>
        <end position="81"/>
    </location>
</feature>
<feature type="transmembrane region" description="Helical" evidence="5">
    <location>
        <begin position="20"/>
        <end position="52"/>
    </location>
</feature>
<evidence type="ECO:0000259" key="6">
    <source>
        <dbReference type="Pfam" id="PF04932"/>
    </source>
</evidence>
<dbReference type="EMBL" id="JBHUIJ010000019">
    <property type="protein sequence ID" value="MFD2238583.1"/>
    <property type="molecule type" value="Genomic_DNA"/>
</dbReference>
<feature type="transmembrane region" description="Helical" evidence="5">
    <location>
        <begin position="152"/>
        <end position="169"/>
    </location>
</feature>
<feature type="transmembrane region" description="Helical" evidence="5">
    <location>
        <begin position="326"/>
        <end position="349"/>
    </location>
</feature>
<dbReference type="InterPro" id="IPR051533">
    <property type="entry name" value="WaaL-like"/>
</dbReference>
<keyword evidence="7" id="KW-0436">Ligase</keyword>
<evidence type="ECO:0000256" key="3">
    <source>
        <dbReference type="ARBA" id="ARBA00022989"/>
    </source>
</evidence>
<dbReference type="Proteomes" id="UP001597371">
    <property type="component" value="Unassembled WGS sequence"/>
</dbReference>
<evidence type="ECO:0000256" key="2">
    <source>
        <dbReference type="ARBA" id="ARBA00022692"/>
    </source>
</evidence>
<dbReference type="PANTHER" id="PTHR37422:SF13">
    <property type="entry name" value="LIPOPOLYSACCHARIDE BIOSYNTHESIS PROTEIN PA4999-RELATED"/>
    <property type="match status" value="1"/>
</dbReference>
<feature type="transmembrane region" description="Helical" evidence="5">
    <location>
        <begin position="118"/>
        <end position="140"/>
    </location>
</feature>
<accession>A0ABW5CR81</accession>